<organism evidence="2 3">
    <name type="scientific">Halococcoides cellulosivorans</name>
    <dbReference type="NCBI Taxonomy" id="1679096"/>
    <lineage>
        <taxon>Archaea</taxon>
        <taxon>Methanobacteriati</taxon>
        <taxon>Methanobacteriota</taxon>
        <taxon>Stenosarchaea group</taxon>
        <taxon>Halobacteria</taxon>
        <taxon>Halobacteriales</taxon>
        <taxon>Haloarculaceae</taxon>
        <taxon>Halococcoides</taxon>
    </lineage>
</organism>
<gene>
    <name evidence="2" type="ORF">HARCEL1_05420</name>
</gene>
<sequence length="69" mass="7214">MALSPTALATDLRTMDPRFQIAGLVPIVGSALIAAWALTNDDLVTALTVPIWALAGVILLAIGRTEADR</sequence>
<keyword evidence="1" id="KW-0812">Transmembrane</keyword>
<dbReference type="RefSeq" id="WP_108381551.1">
    <property type="nucleotide sequence ID" value="NZ_CP028858.1"/>
</dbReference>
<dbReference type="GeneID" id="36511925"/>
<feature type="transmembrane region" description="Helical" evidence="1">
    <location>
        <begin position="21"/>
        <end position="38"/>
    </location>
</feature>
<name>A0A2R4X053_9EURY</name>
<dbReference type="EMBL" id="CP028858">
    <property type="protein sequence ID" value="AWB27182.1"/>
    <property type="molecule type" value="Genomic_DNA"/>
</dbReference>
<evidence type="ECO:0000313" key="2">
    <source>
        <dbReference type="EMBL" id="AWB27182.1"/>
    </source>
</evidence>
<keyword evidence="1" id="KW-0472">Membrane</keyword>
<evidence type="ECO:0000313" key="3">
    <source>
        <dbReference type="Proteomes" id="UP000244727"/>
    </source>
</evidence>
<dbReference type="KEGG" id="harc:HARCEL1_05420"/>
<evidence type="ECO:0000256" key="1">
    <source>
        <dbReference type="SAM" id="Phobius"/>
    </source>
</evidence>
<keyword evidence="1" id="KW-1133">Transmembrane helix</keyword>
<keyword evidence="3" id="KW-1185">Reference proteome</keyword>
<dbReference type="AlphaFoldDB" id="A0A2R4X053"/>
<accession>A0A2R4X053</accession>
<reference evidence="2 3" key="1">
    <citation type="submission" date="2018-04" db="EMBL/GenBank/DDBJ databases">
        <title>Halococcoides cellulosivorans gen. nov., sp. nov., an extremely halophilic cellulose-utilizing haloarchaeon from hypersaline lakes.</title>
        <authorList>
            <person name="Sorokin D.Y."/>
            <person name="Toshchakov S.V."/>
            <person name="Samarov N.I."/>
            <person name="Korzhenkov A."/>
            <person name="Kublanov I.V."/>
        </authorList>
    </citation>
    <scope>NUCLEOTIDE SEQUENCE [LARGE SCALE GENOMIC DNA]</scope>
    <source>
        <strain evidence="2 3">HArcel1</strain>
    </source>
</reference>
<dbReference type="Proteomes" id="UP000244727">
    <property type="component" value="Chromosome"/>
</dbReference>
<proteinExistence type="predicted"/>
<protein>
    <submittedName>
        <fullName evidence="2">Uncharacterized protein</fullName>
    </submittedName>
</protein>
<feature type="transmembrane region" description="Helical" evidence="1">
    <location>
        <begin position="44"/>
        <end position="63"/>
    </location>
</feature>